<keyword evidence="1" id="KW-0812">Transmembrane</keyword>
<evidence type="ECO:0008006" key="4">
    <source>
        <dbReference type="Google" id="ProtNLM"/>
    </source>
</evidence>
<comment type="caution">
    <text evidence="2">The sequence shown here is derived from an EMBL/GenBank/DDBJ whole genome shotgun (WGS) entry which is preliminary data.</text>
</comment>
<organism evidence="2 3">
    <name type="scientific">Epilithonimonas xixisoli</name>
    <dbReference type="NCBI Taxonomy" id="1476462"/>
    <lineage>
        <taxon>Bacteria</taxon>
        <taxon>Pseudomonadati</taxon>
        <taxon>Bacteroidota</taxon>
        <taxon>Flavobacteriia</taxon>
        <taxon>Flavobacteriales</taxon>
        <taxon>Weeksellaceae</taxon>
        <taxon>Chryseobacterium group</taxon>
        <taxon>Epilithonimonas</taxon>
    </lineage>
</organism>
<evidence type="ECO:0000313" key="3">
    <source>
        <dbReference type="Proteomes" id="UP000295313"/>
    </source>
</evidence>
<evidence type="ECO:0000313" key="2">
    <source>
        <dbReference type="EMBL" id="TDX85978.1"/>
    </source>
</evidence>
<accession>A0A4R8I7L7</accession>
<sequence>MKETLNSIRNRPRFKLYTDLSPEEYETNLRNYLDKNHDQFYGNINREVATIFVRTTEESYWKPNLALRIEKEEETTVIRGIFGPSTSVWTFFMFMYFLLTVSWMTFFTLYYVEKQINTDNYPWSLPCSFGVLVLIALTYAAARFGQLKAKDEMLLLRKFAEESTLHVEKED</sequence>
<name>A0A4R8I7L7_9FLAO</name>
<dbReference type="OrthoDB" id="1451346at2"/>
<dbReference type="RefSeq" id="WP_133942629.1">
    <property type="nucleotide sequence ID" value="NZ_SOEO01000001.1"/>
</dbReference>
<evidence type="ECO:0000256" key="1">
    <source>
        <dbReference type="SAM" id="Phobius"/>
    </source>
</evidence>
<dbReference type="Proteomes" id="UP000295313">
    <property type="component" value="Unassembled WGS sequence"/>
</dbReference>
<proteinExistence type="predicted"/>
<gene>
    <name evidence="2" type="ORF">B0I22_0072</name>
</gene>
<reference evidence="2 3" key="1">
    <citation type="submission" date="2019-03" db="EMBL/GenBank/DDBJ databases">
        <title>Genomic Encyclopedia of Type Strains, Phase III (KMG-III): the genomes of soil and plant-associated and newly described type strains.</title>
        <authorList>
            <person name="Whitman W."/>
        </authorList>
    </citation>
    <scope>NUCLEOTIDE SEQUENCE [LARGE SCALE GENOMIC DNA]</scope>
    <source>
        <strain evidence="2 3">CGMCC 1.12802</strain>
    </source>
</reference>
<keyword evidence="3" id="KW-1185">Reference proteome</keyword>
<feature type="transmembrane region" description="Helical" evidence="1">
    <location>
        <begin position="88"/>
        <end position="111"/>
    </location>
</feature>
<dbReference type="EMBL" id="SOEO01000001">
    <property type="protein sequence ID" value="TDX85978.1"/>
    <property type="molecule type" value="Genomic_DNA"/>
</dbReference>
<keyword evidence="1" id="KW-1133">Transmembrane helix</keyword>
<keyword evidence="1" id="KW-0472">Membrane</keyword>
<dbReference type="AlphaFoldDB" id="A0A4R8I7L7"/>
<feature type="transmembrane region" description="Helical" evidence="1">
    <location>
        <begin position="123"/>
        <end position="142"/>
    </location>
</feature>
<protein>
    <recommendedName>
        <fullName evidence="4">Transmembrane protein</fullName>
    </recommendedName>
</protein>